<feature type="domain" description="EamA" evidence="8">
    <location>
        <begin position="8"/>
        <end position="138"/>
    </location>
</feature>
<evidence type="ECO:0000313" key="9">
    <source>
        <dbReference type="EMBL" id="GER71588.1"/>
    </source>
</evidence>
<dbReference type="Pfam" id="PF00892">
    <property type="entry name" value="EamA"/>
    <property type="match status" value="2"/>
</dbReference>
<dbReference type="InterPro" id="IPR037185">
    <property type="entry name" value="EmrE-like"/>
</dbReference>
<evidence type="ECO:0000256" key="4">
    <source>
        <dbReference type="ARBA" id="ARBA00022692"/>
    </source>
</evidence>
<keyword evidence="3" id="KW-1003">Cell membrane</keyword>
<feature type="transmembrane region" description="Helical" evidence="7">
    <location>
        <begin position="177"/>
        <end position="197"/>
    </location>
</feature>
<dbReference type="InterPro" id="IPR000620">
    <property type="entry name" value="EamA_dom"/>
</dbReference>
<evidence type="ECO:0000256" key="1">
    <source>
        <dbReference type="ARBA" id="ARBA00004651"/>
    </source>
</evidence>
<dbReference type="RefSeq" id="WP_151679220.1">
    <property type="nucleotide sequence ID" value="NZ_BKZP01000001.1"/>
</dbReference>
<organism evidence="9 10">
    <name type="scientific">Weizmannia acidilactici</name>
    <dbReference type="NCBI Taxonomy" id="2607726"/>
    <lineage>
        <taxon>Bacteria</taxon>
        <taxon>Bacillati</taxon>
        <taxon>Bacillota</taxon>
        <taxon>Bacilli</taxon>
        <taxon>Bacillales</taxon>
        <taxon>Bacillaceae</taxon>
        <taxon>Heyndrickxia</taxon>
    </lineage>
</organism>
<dbReference type="EMBL" id="BKZQ01000055">
    <property type="protein sequence ID" value="GER71588.1"/>
    <property type="molecule type" value="Genomic_DNA"/>
</dbReference>
<evidence type="ECO:0000256" key="2">
    <source>
        <dbReference type="ARBA" id="ARBA00007362"/>
    </source>
</evidence>
<dbReference type="GO" id="GO:0005886">
    <property type="term" value="C:plasma membrane"/>
    <property type="evidence" value="ECO:0007669"/>
    <property type="project" value="UniProtKB-SubCell"/>
</dbReference>
<gene>
    <name evidence="9" type="ORF">BpJC7_28910</name>
</gene>
<feature type="transmembrane region" description="Helical" evidence="7">
    <location>
        <begin position="271"/>
        <end position="289"/>
    </location>
</feature>
<evidence type="ECO:0000313" key="10">
    <source>
        <dbReference type="Proteomes" id="UP000391919"/>
    </source>
</evidence>
<sequence>MNKKRFSEIALLFVAFVWGSTFVVVQDAIQSLPPFIFNAVRFGLAGLFLLAVSFWKGAGGKGSVGKSVAAGAILGCCLFIGYTFQTVGLLYTTPAKAGFITGLSVVMVPLLSVFFLKKRPGALSAAGSVFAGCGLYLLAAKDASGLSAGDLLVLICAVGFAFHIIITDRFAQQISPLLATTVQLLVVSAFSWIGAIFFENWKAALVPRTLFSPKTVFALFVTAFLATAAAFFIQTAAQRYTSPTRVALILTMEPVFAALTSFFWVHERLTPLAEFGCLFIFAGMVLAELPNVFKTKKALLAGSKGKS</sequence>
<feature type="transmembrane region" description="Helical" evidence="7">
    <location>
        <begin position="246"/>
        <end position="265"/>
    </location>
</feature>
<feature type="transmembrane region" description="Helical" evidence="7">
    <location>
        <begin position="67"/>
        <end position="91"/>
    </location>
</feature>
<feature type="transmembrane region" description="Helical" evidence="7">
    <location>
        <begin position="97"/>
        <end position="116"/>
    </location>
</feature>
<comment type="subcellular location">
    <subcellularLocation>
        <location evidence="1">Cell membrane</location>
        <topology evidence="1">Multi-pass membrane protein</topology>
    </subcellularLocation>
</comment>
<keyword evidence="6 7" id="KW-0472">Membrane</keyword>
<feature type="transmembrane region" description="Helical" evidence="7">
    <location>
        <begin position="146"/>
        <end position="165"/>
    </location>
</feature>
<keyword evidence="4 7" id="KW-0812">Transmembrane</keyword>
<name>A0A5J4JLZ3_9BACI</name>
<dbReference type="Gene3D" id="1.10.3730.20">
    <property type="match status" value="1"/>
</dbReference>
<evidence type="ECO:0000256" key="5">
    <source>
        <dbReference type="ARBA" id="ARBA00022989"/>
    </source>
</evidence>
<dbReference type="PANTHER" id="PTHR42920:SF5">
    <property type="entry name" value="EAMA DOMAIN-CONTAINING PROTEIN"/>
    <property type="match status" value="1"/>
</dbReference>
<dbReference type="PANTHER" id="PTHR42920">
    <property type="entry name" value="OS03G0707200 PROTEIN-RELATED"/>
    <property type="match status" value="1"/>
</dbReference>
<dbReference type="Proteomes" id="UP000391919">
    <property type="component" value="Unassembled WGS sequence"/>
</dbReference>
<keyword evidence="10" id="KW-1185">Reference proteome</keyword>
<evidence type="ECO:0000256" key="6">
    <source>
        <dbReference type="ARBA" id="ARBA00023136"/>
    </source>
</evidence>
<feature type="transmembrane region" description="Helical" evidence="7">
    <location>
        <begin position="123"/>
        <end position="140"/>
    </location>
</feature>
<evidence type="ECO:0000256" key="7">
    <source>
        <dbReference type="SAM" id="Phobius"/>
    </source>
</evidence>
<reference evidence="9 10" key="1">
    <citation type="submission" date="2019-09" db="EMBL/GenBank/DDBJ databases">
        <title>Draft genome sequence of Bacillus sp. JC-7.</title>
        <authorList>
            <person name="Tanaka N."/>
            <person name="Shiwa Y."/>
            <person name="Fujita N."/>
            <person name="Tanasupawat S."/>
        </authorList>
    </citation>
    <scope>NUCLEOTIDE SEQUENCE [LARGE SCALE GENOMIC DNA]</scope>
    <source>
        <strain evidence="9 10">JC-7</strain>
    </source>
</reference>
<protein>
    <submittedName>
        <fullName evidence="9">Membrane protein</fullName>
    </submittedName>
</protein>
<dbReference type="InterPro" id="IPR051258">
    <property type="entry name" value="Diverse_Substrate_Transporter"/>
</dbReference>
<feature type="transmembrane region" description="Helical" evidence="7">
    <location>
        <begin position="217"/>
        <end position="234"/>
    </location>
</feature>
<accession>A0A5J4JLZ3</accession>
<dbReference type="SUPFAM" id="SSF103481">
    <property type="entry name" value="Multidrug resistance efflux transporter EmrE"/>
    <property type="match status" value="2"/>
</dbReference>
<feature type="domain" description="EamA" evidence="8">
    <location>
        <begin position="148"/>
        <end position="286"/>
    </location>
</feature>
<dbReference type="AlphaFoldDB" id="A0A5J4JLZ3"/>
<evidence type="ECO:0000259" key="8">
    <source>
        <dbReference type="Pfam" id="PF00892"/>
    </source>
</evidence>
<keyword evidence="5 7" id="KW-1133">Transmembrane helix</keyword>
<proteinExistence type="inferred from homology"/>
<comment type="similarity">
    <text evidence="2">Belongs to the EamA transporter family.</text>
</comment>
<comment type="caution">
    <text evidence="9">The sequence shown here is derived from an EMBL/GenBank/DDBJ whole genome shotgun (WGS) entry which is preliminary data.</text>
</comment>
<feature type="transmembrane region" description="Helical" evidence="7">
    <location>
        <begin position="35"/>
        <end position="55"/>
    </location>
</feature>
<evidence type="ECO:0000256" key="3">
    <source>
        <dbReference type="ARBA" id="ARBA00022475"/>
    </source>
</evidence>